<dbReference type="AlphaFoldDB" id="A0A4R6RSK6"/>
<gene>
    <name evidence="5" type="ORF">EDF62_3021</name>
</gene>
<feature type="domain" description="HTH luxR-type" evidence="4">
    <location>
        <begin position="696"/>
        <end position="761"/>
    </location>
</feature>
<sequence length="766" mass="83824">MPSSHESTDAEDYAALVAAVQAMTDTEVLIVDDWHHATSIEHDWQLTQLVAMVPHLHLIVLSRYFAAMDAPVFRADLHPTIIDAHQLRLHLDHTRSIAALRGIRDPEIVREISVLTDGWAVAVDGLLAQVGSGGESVADSSELAAQFADSYLDSIFDNLSRPEQQILLFSNFWGEGTEELFSRETGCAAEDARRLLVAVQKSGMGEWDAQGSRLVLTPILDRALRRKAEGCLDDARLREVRSAYARWIAPKHPIAAARVFLDCDDARSAEVLLAAFADDPGATAGLLGTQLRALSEPELQIAPFLLYLRTLASQLETHGNARVTLDWANRLLKCTSAHCNANGRDISSSALLVSALQLLGSEPGAVAREIDTLELQLHEALDSRGEKTGPQPHLIVTAGRAALLRGRFDSAGQWCDRALERAIEIGTVNDRLSALCSRALLSAVEGHLSLASKTLAHIRALEQQSGHRASGFNALDLELTRALVASELPRGPYPERFSETVSRWVGRVDYWPLLVIAEGRLAHVQRGAQEALQVVSKRLSGLGAPLPSSPFLSDLLSIQIESFRASAGRPSLECSVNGNPSSASFRTLIVQMRAAVFDGEYLSALRFGQLLAECPLSGRMKYEVDLLRAATDWRLGAVASAMDLYELTVRDMRARELVTPLGYVPFSILEEMHSSLKSKLSRFDVGAIPDLAPTLRATSSLRLSNAERRVLEAMNEHRSVRDVAESLFVTVSTVKSHQRRIYKKLGVASRSAALERVTRLRILDSG</sequence>
<dbReference type="InterPro" id="IPR036388">
    <property type="entry name" value="WH-like_DNA-bd_sf"/>
</dbReference>
<dbReference type="PANTHER" id="PTHR44688">
    <property type="entry name" value="DNA-BINDING TRANSCRIPTIONAL ACTIVATOR DEVR_DOSR"/>
    <property type="match status" value="1"/>
</dbReference>
<evidence type="ECO:0000313" key="6">
    <source>
        <dbReference type="Proteomes" id="UP000295601"/>
    </source>
</evidence>
<dbReference type="Gene3D" id="1.10.10.10">
    <property type="entry name" value="Winged helix-like DNA-binding domain superfamily/Winged helix DNA-binding domain"/>
    <property type="match status" value="1"/>
</dbReference>
<dbReference type="SMART" id="SM00421">
    <property type="entry name" value="HTH_LUXR"/>
    <property type="match status" value="1"/>
</dbReference>
<keyword evidence="2" id="KW-0238">DNA-binding</keyword>
<dbReference type="GO" id="GO:0003677">
    <property type="term" value="F:DNA binding"/>
    <property type="evidence" value="ECO:0007669"/>
    <property type="project" value="UniProtKB-KW"/>
</dbReference>
<dbReference type="Pfam" id="PF00196">
    <property type="entry name" value="GerE"/>
    <property type="match status" value="1"/>
</dbReference>
<keyword evidence="6" id="KW-1185">Reference proteome</keyword>
<organism evidence="5 6">
    <name type="scientific">Leucobacter luti</name>
    <dbReference type="NCBI Taxonomy" id="340320"/>
    <lineage>
        <taxon>Bacteria</taxon>
        <taxon>Bacillati</taxon>
        <taxon>Actinomycetota</taxon>
        <taxon>Actinomycetes</taxon>
        <taxon>Micrococcales</taxon>
        <taxon>Microbacteriaceae</taxon>
        <taxon>Leucobacter</taxon>
    </lineage>
</organism>
<evidence type="ECO:0000313" key="5">
    <source>
        <dbReference type="EMBL" id="TDP89724.1"/>
    </source>
</evidence>
<dbReference type="InterPro" id="IPR016032">
    <property type="entry name" value="Sig_transdc_resp-reg_C-effctor"/>
</dbReference>
<dbReference type="InterPro" id="IPR000792">
    <property type="entry name" value="Tscrpt_reg_LuxR_C"/>
</dbReference>
<dbReference type="CDD" id="cd06170">
    <property type="entry name" value="LuxR_C_like"/>
    <property type="match status" value="1"/>
</dbReference>
<dbReference type="RefSeq" id="WP_166644360.1">
    <property type="nucleotide sequence ID" value="NZ_SNYA01000008.1"/>
</dbReference>
<reference evidence="5 6" key="1">
    <citation type="submission" date="2019-03" db="EMBL/GenBank/DDBJ databases">
        <title>Genomic analyses of the natural microbiome of Caenorhabditis elegans.</title>
        <authorList>
            <person name="Samuel B."/>
        </authorList>
    </citation>
    <scope>NUCLEOTIDE SEQUENCE [LARGE SCALE GENOMIC DNA]</scope>
    <source>
        <strain evidence="5 6">JUb18</strain>
    </source>
</reference>
<comment type="caution">
    <text evidence="5">The sequence shown here is derived from an EMBL/GenBank/DDBJ whole genome shotgun (WGS) entry which is preliminary data.</text>
</comment>
<evidence type="ECO:0000256" key="3">
    <source>
        <dbReference type="ARBA" id="ARBA00023163"/>
    </source>
</evidence>
<dbReference type="Proteomes" id="UP000295601">
    <property type="component" value="Unassembled WGS sequence"/>
</dbReference>
<protein>
    <submittedName>
        <fullName evidence="5">Regulatory LuxR family protein</fullName>
    </submittedName>
</protein>
<dbReference type="PANTHER" id="PTHR44688:SF16">
    <property type="entry name" value="DNA-BINDING TRANSCRIPTIONAL ACTIVATOR DEVR_DOSR"/>
    <property type="match status" value="1"/>
</dbReference>
<dbReference type="GO" id="GO:0006355">
    <property type="term" value="P:regulation of DNA-templated transcription"/>
    <property type="evidence" value="ECO:0007669"/>
    <property type="project" value="InterPro"/>
</dbReference>
<keyword evidence="3" id="KW-0804">Transcription</keyword>
<proteinExistence type="predicted"/>
<keyword evidence="1" id="KW-0805">Transcription regulation</keyword>
<name>A0A4R6RSK6_9MICO</name>
<dbReference type="PROSITE" id="PS50043">
    <property type="entry name" value="HTH_LUXR_2"/>
    <property type="match status" value="1"/>
</dbReference>
<dbReference type="SUPFAM" id="SSF46894">
    <property type="entry name" value="C-terminal effector domain of the bipartite response regulators"/>
    <property type="match status" value="1"/>
</dbReference>
<dbReference type="EMBL" id="SNYA01000008">
    <property type="protein sequence ID" value="TDP89724.1"/>
    <property type="molecule type" value="Genomic_DNA"/>
</dbReference>
<evidence type="ECO:0000256" key="1">
    <source>
        <dbReference type="ARBA" id="ARBA00023015"/>
    </source>
</evidence>
<evidence type="ECO:0000259" key="4">
    <source>
        <dbReference type="PROSITE" id="PS50043"/>
    </source>
</evidence>
<accession>A0A4R6RSK6</accession>
<evidence type="ECO:0000256" key="2">
    <source>
        <dbReference type="ARBA" id="ARBA00023125"/>
    </source>
</evidence>